<dbReference type="Proteomes" id="UP000193689">
    <property type="component" value="Unassembled WGS sequence"/>
</dbReference>
<dbReference type="SMART" id="SM00066">
    <property type="entry name" value="GAL4"/>
    <property type="match status" value="1"/>
</dbReference>
<reference evidence="5 6" key="1">
    <citation type="submission" date="2016-07" db="EMBL/GenBank/DDBJ databases">
        <title>Pervasive Adenine N6-methylation of Active Genes in Fungi.</title>
        <authorList>
            <consortium name="DOE Joint Genome Institute"/>
            <person name="Mondo S.J."/>
            <person name="Dannebaum R.O."/>
            <person name="Kuo R.C."/>
            <person name="Labutti K."/>
            <person name="Haridas S."/>
            <person name="Kuo A."/>
            <person name="Salamov A."/>
            <person name="Ahrendt S.R."/>
            <person name="Lipzen A."/>
            <person name="Sullivan W."/>
            <person name="Andreopoulos W.B."/>
            <person name="Clum A."/>
            <person name="Lindquist E."/>
            <person name="Daum C."/>
            <person name="Ramamoorthy G.K."/>
            <person name="Gryganskyi A."/>
            <person name="Culley D."/>
            <person name="Magnuson J.K."/>
            <person name="James T.Y."/>
            <person name="O'Malley M.A."/>
            <person name="Stajich J.E."/>
            <person name="Spatafora J.W."/>
            <person name="Visel A."/>
            <person name="Grigoriev I.V."/>
        </authorList>
    </citation>
    <scope>NUCLEOTIDE SEQUENCE [LARGE SCALE GENOMIC DNA]</scope>
    <source>
        <strain evidence="5 6">CBS 129021</strain>
    </source>
</reference>
<evidence type="ECO:0000313" key="6">
    <source>
        <dbReference type="Proteomes" id="UP000193689"/>
    </source>
</evidence>
<name>A0A1Y2DAL0_9PEZI</name>
<dbReference type="STRING" id="1141098.A0A1Y2DAL0"/>
<dbReference type="OrthoDB" id="4161589at2759"/>
<dbReference type="Pfam" id="PF11905">
    <property type="entry name" value="DUF3425"/>
    <property type="match status" value="1"/>
</dbReference>
<feature type="domain" description="Zn(2)-C6 fungal-type" evidence="4">
    <location>
        <begin position="36"/>
        <end position="66"/>
    </location>
</feature>
<dbReference type="EMBL" id="MCFJ01000024">
    <property type="protein sequence ID" value="ORY56146.1"/>
    <property type="molecule type" value="Genomic_DNA"/>
</dbReference>
<dbReference type="InterPro" id="IPR021833">
    <property type="entry name" value="DUF3425"/>
</dbReference>
<feature type="region of interest" description="Disordered" evidence="3">
    <location>
        <begin position="1"/>
        <end position="27"/>
    </location>
</feature>
<dbReference type="InterPro" id="IPR001138">
    <property type="entry name" value="Zn2Cys6_DnaBD"/>
</dbReference>
<dbReference type="RefSeq" id="XP_040709992.1">
    <property type="nucleotide sequence ID" value="XM_040862563.1"/>
</dbReference>
<keyword evidence="6" id="KW-1185">Reference proteome</keyword>
<dbReference type="InterPro" id="IPR036864">
    <property type="entry name" value="Zn2-C6_fun-type_DNA-bd_sf"/>
</dbReference>
<dbReference type="CDD" id="cd00067">
    <property type="entry name" value="GAL4"/>
    <property type="match status" value="1"/>
</dbReference>
<evidence type="ECO:0000256" key="2">
    <source>
        <dbReference type="SAM" id="Coils"/>
    </source>
</evidence>
<dbReference type="GO" id="GO:0000981">
    <property type="term" value="F:DNA-binding transcription factor activity, RNA polymerase II-specific"/>
    <property type="evidence" value="ECO:0007669"/>
    <property type="project" value="InterPro"/>
</dbReference>
<dbReference type="PROSITE" id="PS50048">
    <property type="entry name" value="ZN2_CY6_FUNGAL_2"/>
    <property type="match status" value="1"/>
</dbReference>
<feature type="coiled-coil region" evidence="2">
    <location>
        <begin position="69"/>
        <end position="103"/>
    </location>
</feature>
<evidence type="ECO:0000313" key="5">
    <source>
        <dbReference type="EMBL" id="ORY56146.1"/>
    </source>
</evidence>
<dbReference type="Pfam" id="PF00172">
    <property type="entry name" value="Zn_clus"/>
    <property type="match status" value="1"/>
</dbReference>
<dbReference type="SUPFAM" id="SSF57701">
    <property type="entry name" value="Zn2/Cys6 DNA-binding domain"/>
    <property type="match status" value="1"/>
</dbReference>
<gene>
    <name evidence="5" type="ORF">BCR38DRAFT_461796</name>
</gene>
<dbReference type="PROSITE" id="PS00463">
    <property type="entry name" value="ZN2_CY6_FUNGAL_1"/>
    <property type="match status" value="1"/>
</dbReference>
<dbReference type="GeneID" id="63778775"/>
<accession>A0A1Y2DAL0</accession>
<evidence type="ECO:0000256" key="3">
    <source>
        <dbReference type="SAM" id="MobiDB-lite"/>
    </source>
</evidence>
<keyword evidence="2" id="KW-0175">Coiled coil</keyword>
<dbReference type="PANTHER" id="PTHR37012">
    <property type="entry name" value="B-ZIP TRANSCRIPTION FACTOR (EUROFUNG)-RELATED"/>
    <property type="match status" value="1"/>
</dbReference>
<evidence type="ECO:0000259" key="4">
    <source>
        <dbReference type="PROSITE" id="PS50048"/>
    </source>
</evidence>
<evidence type="ECO:0000256" key="1">
    <source>
        <dbReference type="ARBA" id="ARBA00023242"/>
    </source>
</evidence>
<dbReference type="AlphaFoldDB" id="A0A1Y2DAL0"/>
<proteinExistence type="predicted"/>
<dbReference type="GO" id="GO:0008270">
    <property type="term" value="F:zinc ion binding"/>
    <property type="evidence" value="ECO:0007669"/>
    <property type="project" value="InterPro"/>
</dbReference>
<organism evidence="5 6">
    <name type="scientific">Pseudomassariella vexata</name>
    <dbReference type="NCBI Taxonomy" id="1141098"/>
    <lineage>
        <taxon>Eukaryota</taxon>
        <taxon>Fungi</taxon>
        <taxon>Dikarya</taxon>
        <taxon>Ascomycota</taxon>
        <taxon>Pezizomycotina</taxon>
        <taxon>Sordariomycetes</taxon>
        <taxon>Xylariomycetidae</taxon>
        <taxon>Amphisphaeriales</taxon>
        <taxon>Pseudomassariaceae</taxon>
        <taxon>Pseudomassariella</taxon>
    </lineage>
</organism>
<keyword evidence="1" id="KW-0539">Nucleus</keyword>
<dbReference type="PANTHER" id="PTHR37012:SF2">
    <property type="entry name" value="BZIP DOMAIN-CONTAINING PROTEIN-RELATED"/>
    <property type="match status" value="1"/>
</dbReference>
<comment type="caution">
    <text evidence="5">The sequence shown here is derived from an EMBL/GenBank/DDBJ whole genome shotgun (WGS) entry which is preliminary data.</text>
</comment>
<dbReference type="Gene3D" id="4.10.240.10">
    <property type="entry name" value="Zn(2)-C6 fungal-type DNA-binding domain"/>
    <property type="match status" value="1"/>
</dbReference>
<feature type="compositionally biased region" description="Pro residues" evidence="3">
    <location>
        <begin position="11"/>
        <end position="20"/>
    </location>
</feature>
<protein>
    <recommendedName>
        <fullName evidence="4">Zn(2)-C6 fungal-type domain-containing protein</fullName>
    </recommendedName>
</protein>
<sequence length="451" mass="50336">MDNQKLQSIAPAPPKDPIPPSSLTSLPPRKNLTKNACISCRFKKAKCDGGRPSCSRCRLSGNVCQYEENGRLAARLQRISEQLNRQQDRLQDLEAIFEALQNGTDEQAAGILAYVRVGEPFETIVSHISSGTPETSAQRLVVFASSLLRLAPQYTNVFLDPLFDRTEWLNAHETNNNQLSTGSLTPSPHTSTTSLGNLLFSSSITANHCPTPTQQDQFNSLFAQRWNMMTANDCRGAASVTTSFSETLQQGRAMISAGAIPEEITGTFPTVAALFDQDEFERCSMISKWAARFVYSSRHEDNSFTSMAAMWAAWHVMRWMVNPQPQTYAAIPDWLRPTELQLVIPHVEVVECVAWPYLRDFVIQNPAMQDNLQWLAESSSSMRCAWAGTREEALVVNEITGHRQFTEAAEASVRKLSNWSLAPSIRAYIPNIDRHVTIRTIGSPDQESDFC</sequence>
<dbReference type="InParanoid" id="A0A1Y2DAL0"/>